<evidence type="ECO:0000256" key="2">
    <source>
        <dbReference type="ARBA" id="ARBA00022448"/>
    </source>
</evidence>
<comment type="caution">
    <text evidence="15">The sequence shown here is derived from an EMBL/GenBank/DDBJ whole genome shotgun (WGS) entry which is preliminary data.</text>
</comment>
<dbReference type="InterPro" id="IPR039426">
    <property type="entry name" value="TonB-dep_rcpt-like"/>
</dbReference>
<organism evidence="15 16">
    <name type="scientific">Hyphococcus lacteus</name>
    <dbReference type="NCBI Taxonomy" id="3143536"/>
    <lineage>
        <taxon>Bacteria</taxon>
        <taxon>Pseudomonadati</taxon>
        <taxon>Pseudomonadota</taxon>
        <taxon>Alphaproteobacteria</taxon>
        <taxon>Parvularculales</taxon>
        <taxon>Parvularculaceae</taxon>
        <taxon>Hyphococcus</taxon>
    </lineage>
</organism>
<dbReference type="PROSITE" id="PS01156">
    <property type="entry name" value="TONB_DEPENDENT_REC_2"/>
    <property type="match status" value="1"/>
</dbReference>
<keyword evidence="3 9" id="KW-1134">Transmembrane beta strand</keyword>
<dbReference type="InterPro" id="IPR010917">
    <property type="entry name" value="TonB_rcpt_CS"/>
</dbReference>
<evidence type="ECO:0000256" key="6">
    <source>
        <dbReference type="ARBA" id="ARBA00023077"/>
    </source>
</evidence>
<evidence type="ECO:0000256" key="10">
    <source>
        <dbReference type="PROSITE-ProRule" id="PRU10144"/>
    </source>
</evidence>
<dbReference type="InterPro" id="IPR000531">
    <property type="entry name" value="Beta-barrel_TonB"/>
</dbReference>
<dbReference type="Proteomes" id="UP001560685">
    <property type="component" value="Unassembled WGS sequence"/>
</dbReference>
<feature type="chain" id="PRO_5045965008" evidence="12">
    <location>
        <begin position="28"/>
        <end position="1010"/>
    </location>
</feature>
<comment type="subcellular location">
    <subcellularLocation>
        <location evidence="1 9">Cell outer membrane</location>
        <topology evidence="1 9">Multi-pass membrane protein</topology>
    </subcellularLocation>
</comment>
<evidence type="ECO:0000313" key="15">
    <source>
        <dbReference type="EMBL" id="MEX6632289.1"/>
    </source>
</evidence>
<dbReference type="SUPFAM" id="SSF56935">
    <property type="entry name" value="Porins"/>
    <property type="match status" value="1"/>
</dbReference>
<keyword evidence="5 12" id="KW-0732">Signal</keyword>
<evidence type="ECO:0000256" key="4">
    <source>
        <dbReference type="ARBA" id="ARBA00022692"/>
    </source>
</evidence>
<evidence type="ECO:0000256" key="1">
    <source>
        <dbReference type="ARBA" id="ARBA00004571"/>
    </source>
</evidence>
<keyword evidence="8 9" id="KW-0998">Cell outer membrane</keyword>
<name>A0ABV3Z0I6_9PROT</name>
<dbReference type="PROSITE" id="PS52016">
    <property type="entry name" value="TONB_DEPENDENT_REC_3"/>
    <property type="match status" value="1"/>
</dbReference>
<dbReference type="InterPro" id="IPR037066">
    <property type="entry name" value="Plug_dom_sf"/>
</dbReference>
<dbReference type="PANTHER" id="PTHR47234">
    <property type="match status" value="1"/>
</dbReference>
<protein>
    <submittedName>
        <fullName evidence="15">TonB-dependent receptor</fullName>
    </submittedName>
</protein>
<dbReference type="EMBL" id="JBEHZE010000001">
    <property type="protein sequence ID" value="MEX6632289.1"/>
    <property type="molecule type" value="Genomic_DNA"/>
</dbReference>
<accession>A0ABV3Z0I6</accession>
<evidence type="ECO:0000259" key="14">
    <source>
        <dbReference type="Pfam" id="PF07715"/>
    </source>
</evidence>
<feature type="short sequence motif" description="TonB C-terminal box" evidence="10">
    <location>
        <begin position="993"/>
        <end position="1010"/>
    </location>
</feature>
<dbReference type="RefSeq" id="WP_369312215.1">
    <property type="nucleotide sequence ID" value="NZ_JBEHZE010000001.1"/>
</dbReference>
<dbReference type="InterPro" id="IPR012910">
    <property type="entry name" value="Plug_dom"/>
</dbReference>
<keyword evidence="7 9" id="KW-0472">Membrane</keyword>
<dbReference type="PANTHER" id="PTHR47234:SF2">
    <property type="entry name" value="TONB-DEPENDENT RECEPTOR"/>
    <property type="match status" value="1"/>
</dbReference>
<dbReference type="Pfam" id="PF07715">
    <property type="entry name" value="Plug"/>
    <property type="match status" value="1"/>
</dbReference>
<feature type="domain" description="TonB-dependent receptor-like beta-barrel" evidence="13">
    <location>
        <begin position="398"/>
        <end position="969"/>
    </location>
</feature>
<evidence type="ECO:0000256" key="5">
    <source>
        <dbReference type="ARBA" id="ARBA00022729"/>
    </source>
</evidence>
<gene>
    <name evidence="15" type="ORF">ABFZ84_01890</name>
</gene>
<evidence type="ECO:0000256" key="3">
    <source>
        <dbReference type="ARBA" id="ARBA00022452"/>
    </source>
</evidence>
<dbReference type="Gene3D" id="2.40.170.20">
    <property type="entry name" value="TonB-dependent receptor, beta-barrel domain"/>
    <property type="match status" value="1"/>
</dbReference>
<keyword evidence="4 9" id="KW-0812">Transmembrane</keyword>
<feature type="signal peptide" evidence="12">
    <location>
        <begin position="1"/>
        <end position="27"/>
    </location>
</feature>
<evidence type="ECO:0000259" key="13">
    <source>
        <dbReference type="Pfam" id="PF00593"/>
    </source>
</evidence>
<sequence length="1010" mass="108045">MKNLPIRLMLATTTFLTGVGVSGAALAQSAAADAGTDQIVVTGTRLRSANAESVSPITSVDAAEFELRGTVRAEDLVNALPQVFAAQGAAASNEATGTAQVDLRGLDPSRTLVLVNGRRLPYGSPKSVPSDLNQIPTALIGGVEVLTGGASAVYGSDAIAGVVNFKMIDDFEGLRVSANIGASQHNNSNDELQDLLDLNNAATPGAYEKPSSNVVDGFTQEYSAIIGTNTEDGRGNVTAYATYRKVNPVVQSERDYSSCALGTAGPNGSEYKCGGSGFAFPANLSNSLNIPGLANGFRVDNGEFVDGSGVFNYAPYNYYQRPDERYTLGAYAHYDINDHFRPYLELNFMDDRSVAQIAPGTVSGGINGSTGGLNCDNALFSAQQADYLCGSNGLSTGSTYDVDGNYVGPDDVANGVLVRRRNIEGGPRQDDLNHTSYRMVAGMNGLLAGPFEYDFSASYAKVTYRSRFTGDANRVRLGNALNAVVDQRPGSATFGQAVCAINADADASNDDESCLPLDYFGPNGASAEATSYVLEDKGITGDTSLTNIIFAINGNLGEYGIQMPWASDGVAVAVGGEYRRNTLSYVPDEIYQSAVTPELPISGEVNVKEFFGELNIPIVDGQPFFDLLSIESAYRFSDYSTGQTTHTYKVGANWAPVSDVRFRGSYQRAVRAPNVIELFSSQQRFEVDLTELPNGKFDPCSGATPFATLEQCMNTGVTAAQYGNIQDNPAGQFNTLIGGNPDLEPEVANTLSLGAIITPAFVPGLNVSIDYFDIKVDKLVGSVNPNLSMSNCLATGDAFFCDKINRGQGGSLFLFEDGYFERFNINTGSLSTSGVDLNINYSYDLAKMGDLKFNFVGTYLAEYESKPLQNSPANDIFDCKGLYGGLCGRPRPEWRHKFLTTWYTPSDLSVSVTWRYISSVDVAQTSTQPALSGSFAEVNKTLGSRNYFDLSLGYTLSEMARFRLGVNNVFDTDPPLTTTAAIEDGGNGNTYPQFYDAVGRNLFLGVTLDF</sequence>
<keyword evidence="15" id="KW-0675">Receptor</keyword>
<evidence type="ECO:0000256" key="7">
    <source>
        <dbReference type="ARBA" id="ARBA00023136"/>
    </source>
</evidence>
<keyword evidence="16" id="KW-1185">Reference proteome</keyword>
<proteinExistence type="inferred from homology"/>
<dbReference type="InterPro" id="IPR036942">
    <property type="entry name" value="Beta-barrel_TonB_sf"/>
</dbReference>
<comment type="similarity">
    <text evidence="9 11">Belongs to the TonB-dependent receptor family.</text>
</comment>
<evidence type="ECO:0000256" key="8">
    <source>
        <dbReference type="ARBA" id="ARBA00023237"/>
    </source>
</evidence>
<reference evidence="15 16" key="1">
    <citation type="submission" date="2024-05" db="EMBL/GenBank/DDBJ databases">
        <title>Three bacterial strains, DH-69, EH-24, and ECK-19 isolated from coastal sediments.</title>
        <authorList>
            <person name="Ye Y.-Q."/>
            <person name="Du Z.-J."/>
        </authorList>
    </citation>
    <scope>NUCLEOTIDE SEQUENCE [LARGE SCALE GENOMIC DNA]</scope>
    <source>
        <strain evidence="15 16">ECK-19</strain>
    </source>
</reference>
<evidence type="ECO:0000256" key="12">
    <source>
        <dbReference type="SAM" id="SignalP"/>
    </source>
</evidence>
<feature type="domain" description="TonB-dependent receptor plug" evidence="14">
    <location>
        <begin position="52"/>
        <end position="162"/>
    </location>
</feature>
<evidence type="ECO:0000313" key="16">
    <source>
        <dbReference type="Proteomes" id="UP001560685"/>
    </source>
</evidence>
<keyword evidence="2 9" id="KW-0813">Transport</keyword>
<evidence type="ECO:0000256" key="9">
    <source>
        <dbReference type="PROSITE-ProRule" id="PRU01360"/>
    </source>
</evidence>
<dbReference type="Pfam" id="PF00593">
    <property type="entry name" value="TonB_dep_Rec_b-barrel"/>
    <property type="match status" value="1"/>
</dbReference>
<keyword evidence="6 11" id="KW-0798">TonB box</keyword>
<dbReference type="Gene3D" id="2.170.130.10">
    <property type="entry name" value="TonB-dependent receptor, plug domain"/>
    <property type="match status" value="1"/>
</dbReference>
<evidence type="ECO:0000256" key="11">
    <source>
        <dbReference type="RuleBase" id="RU003357"/>
    </source>
</evidence>